<dbReference type="AlphaFoldDB" id="A0A7M7MJU1"/>
<keyword evidence="4" id="KW-0238">DNA-binding</keyword>
<evidence type="ECO:0000313" key="8">
    <source>
        <dbReference type="EnsemblMetazoa" id="XP_022672645"/>
    </source>
</evidence>
<reference evidence="8" key="1">
    <citation type="submission" date="2021-01" db="UniProtKB">
        <authorList>
            <consortium name="EnsemblMetazoa"/>
        </authorList>
    </citation>
    <scope>IDENTIFICATION</scope>
</reference>
<evidence type="ECO:0000256" key="6">
    <source>
        <dbReference type="ARBA" id="ARBA00023242"/>
    </source>
</evidence>
<dbReference type="FunFam" id="3.30.310.10:FF:000005">
    <property type="entry name" value="TATA box-binding protein-like 1"/>
    <property type="match status" value="1"/>
</dbReference>
<keyword evidence="3" id="KW-0805">Transcription regulation</keyword>
<keyword evidence="9" id="KW-1185">Reference proteome</keyword>
<dbReference type="InterPro" id="IPR033710">
    <property type="entry name" value="TBP_eukaryotic"/>
</dbReference>
<dbReference type="EnsemblMetazoa" id="XM_022816910">
    <property type="protein sequence ID" value="XP_022672645"/>
    <property type="gene ID" value="LOC111255203"/>
</dbReference>
<dbReference type="GO" id="GO:0003677">
    <property type="term" value="F:DNA binding"/>
    <property type="evidence" value="ECO:0007669"/>
    <property type="project" value="UniProtKB-KW"/>
</dbReference>
<dbReference type="OrthoDB" id="2127950at2759"/>
<protein>
    <recommendedName>
        <fullName evidence="10">TATA-box-binding protein</fullName>
    </recommendedName>
</protein>
<comment type="subcellular location">
    <subcellularLocation>
        <location evidence="1">Nucleus</location>
    </subcellularLocation>
</comment>
<sequence>QQQHQQQQQQLEEEKQQLEEPLEQKHHPLQSGDQQQQQQLLQEPQNDPYQQIQQQKQPNELIVNHDHHQQFVDKHQQEQEVHQQKREQQQQQQRQKQQQQQRDQQLPGPGEELEQKYQFQRLFQQPRQFQQDCQSVGGKVNQRKQRRKRSSNTIFIRDIVKQQSVLCPTSAQFLITGESAGPSNASLNTSLAYSLQPHPRIAPTLENILSTINVGCRLDLRVIAQHALNADYNPEFFSGLVMRLKEPRATALMFSSGRIVVTGTRSEDSSRLAARKFARILQKIGFEARFEEFRVRNVVASCSIGSELNIEGIFLTHNNFCTYEPDLFPGLIYQMFRPQIILLIFSSGKVVLTGSKDWSDIYTAFKSIYPVLQGFRIS</sequence>
<evidence type="ECO:0000313" key="9">
    <source>
        <dbReference type="Proteomes" id="UP000594260"/>
    </source>
</evidence>
<dbReference type="PANTHER" id="PTHR10126">
    <property type="entry name" value="TATA-BOX BINDING PROTEIN"/>
    <property type="match status" value="1"/>
</dbReference>
<feature type="region of interest" description="Disordered" evidence="7">
    <location>
        <begin position="1"/>
        <end position="109"/>
    </location>
</feature>
<name>A0A7M7MJU1_VARDE</name>
<dbReference type="RefSeq" id="XP_022672645.1">
    <property type="nucleotide sequence ID" value="XM_022816910.1"/>
</dbReference>
<dbReference type="Gene3D" id="3.30.310.10">
    <property type="entry name" value="TATA-Binding Protein"/>
    <property type="match status" value="2"/>
</dbReference>
<evidence type="ECO:0000256" key="3">
    <source>
        <dbReference type="ARBA" id="ARBA00023015"/>
    </source>
</evidence>
<dbReference type="GeneID" id="111255203"/>
<evidence type="ECO:0000256" key="2">
    <source>
        <dbReference type="ARBA" id="ARBA00005560"/>
    </source>
</evidence>
<evidence type="ECO:0000256" key="7">
    <source>
        <dbReference type="SAM" id="MobiDB-lite"/>
    </source>
</evidence>
<organism evidence="8 9">
    <name type="scientific">Varroa destructor</name>
    <name type="common">Honeybee mite</name>
    <dbReference type="NCBI Taxonomy" id="109461"/>
    <lineage>
        <taxon>Eukaryota</taxon>
        <taxon>Metazoa</taxon>
        <taxon>Ecdysozoa</taxon>
        <taxon>Arthropoda</taxon>
        <taxon>Chelicerata</taxon>
        <taxon>Arachnida</taxon>
        <taxon>Acari</taxon>
        <taxon>Parasitiformes</taxon>
        <taxon>Mesostigmata</taxon>
        <taxon>Gamasina</taxon>
        <taxon>Dermanyssoidea</taxon>
        <taxon>Varroidae</taxon>
        <taxon>Varroa</taxon>
    </lineage>
</organism>
<keyword evidence="6" id="KW-0539">Nucleus</keyword>
<feature type="compositionally biased region" description="Basic and acidic residues" evidence="7">
    <location>
        <begin position="12"/>
        <end position="26"/>
    </location>
</feature>
<dbReference type="GO" id="GO:0005634">
    <property type="term" value="C:nucleus"/>
    <property type="evidence" value="ECO:0007669"/>
    <property type="project" value="UniProtKB-SubCell"/>
</dbReference>
<evidence type="ECO:0008006" key="10">
    <source>
        <dbReference type="Google" id="ProtNLM"/>
    </source>
</evidence>
<dbReference type="SUPFAM" id="SSF55945">
    <property type="entry name" value="TATA-box binding protein-like"/>
    <property type="match status" value="2"/>
</dbReference>
<comment type="similarity">
    <text evidence="2">Belongs to the TBP family.</text>
</comment>
<dbReference type="CDD" id="cd04516">
    <property type="entry name" value="TBP_eukaryotes"/>
    <property type="match status" value="1"/>
</dbReference>
<dbReference type="InParanoid" id="A0A7M7MJU1"/>
<dbReference type="HAMAP" id="MF_00408">
    <property type="entry name" value="TATA_bind_prot_arch"/>
    <property type="match status" value="1"/>
</dbReference>
<dbReference type="GO" id="GO:0006352">
    <property type="term" value="P:DNA-templated transcription initiation"/>
    <property type="evidence" value="ECO:0007669"/>
    <property type="project" value="InterPro"/>
</dbReference>
<keyword evidence="5" id="KW-0804">Transcription</keyword>
<evidence type="ECO:0000256" key="4">
    <source>
        <dbReference type="ARBA" id="ARBA00023125"/>
    </source>
</evidence>
<dbReference type="Proteomes" id="UP000594260">
    <property type="component" value="Unplaced"/>
</dbReference>
<feature type="compositionally biased region" description="Basic and acidic residues" evidence="7">
    <location>
        <begin position="63"/>
        <end position="88"/>
    </location>
</feature>
<feature type="compositionally biased region" description="Low complexity" evidence="7">
    <location>
        <begin position="1"/>
        <end position="10"/>
    </location>
</feature>
<dbReference type="Pfam" id="PF00352">
    <property type="entry name" value="TBP"/>
    <property type="match status" value="2"/>
</dbReference>
<dbReference type="KEGG" id="vde:111255203"/>
<dbReference type="InterPro" id="IPR012295">
    <property type="entry name" value="TBP_dom_sf"/>
</dbReference>
<dbReference type="InterPro" id="IPR000814">
    <property type="entry name" value="TBP"/>
</dbReference>
<dbReference type="PRINTS" id="PR00686">
    <property type="entry name" value="TIFACTORIID"/>
</dbReference>
<evidence type="ECO:0000256" key="1">
    <source>
        <dbReference type="ARBA" id="ARBA00004123"/>
    </source>
</evidence>
<evidence type="ECO:0000256" key="5">
    <source>
        <dbReference type="ARBA" id="ARBA00023163"/>
    </source>
</evidence>
<feature type="compositionally biased region" description="Low complexity" evidence="7">
    <location>
        <begin position="34"/>
        <end position="58"/>
    </location>
</feature>
<feature type="compositionally biased region" description="Low complexity" evidence="7">
    <location>
        <begin position="89"/>
        <end position="105"/>
    </location>
</feature>
<dbReference type="OMA" id="CYIKVYS"/>
<accession>A0A7M7MJU1</accession>
<proteinExistence type="inferred from homology"/>